<dbReference type="EMBL" id="LR586016">
    <property type="protein sequence ID" value="VIP05500.1"/>
    <property type="molecule type" value="Genomic_DNA"/>
</dbReference>
<keyword evidence="2" id="KW-0436">Ligase</keyword>
<dbReference type="KEGG" id="tim:GMBLW1_36930"/>
<evidence type="ECO:0000313" key="2">
    <source>
        <dbReference type="EMBL" id="VIP05500.1"/>
    </source>
</evidence>
<dbReference type="AlphaFoldDB" id="A0A6C2YV60"/>
<feature type="domain" description="DNA ligase D 3'-phosphoesterase" evidence="1">
    <location>
        <begin position="8"/>
        <end position="96"/>
    </location>
</feature>
<dbReference type="Proteomes" id="UP000464378">
    <property type="component" value="Chromosome"/>
</dbReference>
<dbReference type="InterPro" id="IPR014144">
    <property type="entry name" value="LigD_PE_domain"/>
</dbReference>
<accession>A0A6C2YV60</accession>
<dbReference type="EMBL" id="LR593887">
    <property type="protein sequence ID" value="VTS08356.1"/>
    <property type="molecule type" value="Genomic_DNA"/>
</dbReference>
<dbReference type="InParanoid" id="A0A6C2YV60"/>
<protein>
    <recommendedName>
        <fullName evidence="1">DNA ligase D 3'-phosphoesterase domain-containing protein</fullName>
    </recommendedName>
</protein>
<organism evidence="2">
    <name type="scientific">Tuwongella immobilis</name>
    <dbReference type="NCBI Taxonomy" id="692036"/>
    <lineage>
        <taxon>Bacteria</taxon>
        <taxon>Pseudomonadati</taxon>
        <taxon>Planctomycetota</taxon>
        <taxon>Planctomycetia</taxon>
        <taxon>Gemmatales</taxon>
        <taxon>Gemmataceae</taxon>
        <taxon>Tuwongella</taxon>
    </lineage>
</organism>
<reference evidence="2" key="1">
    <citation type="submission" date="2019-04" db="EMBL/GenBank/DDBJ databases">
        <authorList>
            <consortium name="Science for Life Laboratories"/>
        </authorList>
    </citation>
    <scope>NUCLEOTIDE SEQUENCE</scope>
    <source>
        <strain evidence="2">MBLW1</strain>
    </source>
</reference>
<dbReference type="GO" id="GO:0016874">
    <property type="term" value="F:ligase activity"/>
    <property type="evidence" value="ECO:0007669"/>
    <property type="project" value="UniProtKB-KW"/>
</dbReference>
<dbReference type="RefSeq" id="WP_162660566.1">
    <property type="nucleotide sequence ID" value="NZ_LR593887.1"/>
</dbReference>
<dbReference type="Pfam" id="PF13298">
    <property type="entry name" value="LigD_N"/>
    <property type="match status" value="1"/>
</dbReference>
<keyword evidence="3" id="KW-1185">Reference proteome</keyword>
<evidence type="ECO:0000259" key="1">
    <source>
        <dbReference type="Pfam" id="PF13298"/>
    </source>
</evidence>
<name>A0A6C2YV60_9BACT</name>
<sequence>MPRYAISEHDWPHRHWDLFLEDGDALRTWRLLARPDHEATIPAVFTFPHRRIYLDYSGAISQNRGQITRWDTGEFCWVEDSPERVLIRLVGEQWQGTLELRHLAGEDWQAIASPWLTDSVPQSPQAEPGE</sequence>
<evidence type="ECO:0000313" key="3">
    <source>
        <dbReference type="Proteomes" id="UP000464378"/>
    </source>
</evidence>
<proteinExistence type="predicted"/>
<gene>
    <name evidence="2" type="ORF">GMBLW1_36930</name>
</gene>